<organism evidence="1 2">
    <name type="scientific">Prevotella corporis</name>
    <dbReference type="NCBI Taxonomy" id="28128"/>
    <lineage>
        <taxon>Bacteria</taxon>
        <taxon>Pseudomonadati</taxon>
        <taxon>Bacteroidota</taxon>
        <taxon>Bacteroidia</taxon>
        <taxon>Bacteroidales</taxon>
        <taxon>Prevotellaceae</taxon>
        <taxon>Prevotella</taxon>
    </lineage>
</organism>
<evidence type="ECO:0000313" key="1">
    <source>
        <dbReference type="EMBL" id="KXA43149.1"/>
    </source>
</evidence>
<comment type="caution">
    <text evidence="1">The sequence shown here is derived from an EMBL/GenBank/DDBJ whole genome shotgun (WGS) entry which is preliminary data.</text>
</comment>
<dbReference type="AlphaFoldDB" id="A0A133QJS7"/>
<reference evidence="2" key="1">
    <citation type="submission" date="2016-01" db="EMBL/GenBank/DDBJ databases">
        <authorList>
            <person name="Mitreva M."/>
            <person name="Pepin K.H."/>
            <person name="Mihindukulasuriya K.A."/>
            <person name="Fulton R."/>
            <person name="Fronick C."/>
            <person name="O'Laughlin M."/>
            <person name="Miner T."/>
            <person name="Herter B."/>
            <person name="Rosa B.A."/>
            <person name="Cordes M."/>
            <person name="Tomlinson C."/>
            <person name="Wollam A."/>
            <person name="Palsikar V.B."/>
            <person name="Mardis E.R."/>
            <person name="Wilson R.K."/>
        </authorList>
    </citation>
    <scope>NUCLEOTIDE SEQUENCE [LARGE SCALE GENOMIC DNA]</scope>
    <source>
        <strain evidence="2">MJR7716</strain>
    </source>
</reference>
<dbReference type="Proteomes" id="UP000070533">
    <property type="component" value="Unassembled WGS sequence"/>
</dbReference>
<gene>
    <name evidence="1" type="ORF">HMPREF3226_00502</name>
</gene>
<name>A0A133QJS7_9BACT</name>
<accession>A0A133QJS7</accession>
<sequence>MLLSRVCLTTPILQRKGKKMNNTNKTAKRHTKKLYPALVSQRAMLNTKGWSDAALVSQSSKNTITLFQRKVSFCNVIDELLQRHR</sequence>
<keyword evidence="2" id="KW-1185">Reference proteome</keyword>
<dbReference type="EMBL" id="LRQG01000020">
    <property type="protein sequence ID" value="KXA43149.1"/>
    <property type="molecule type" value="Genomic_DNA"/>
</dbReference>
<proteinExistence type="predicted"/>
<protein>
    <submittedName>
        <fullName evidence="1">Uncharacterized protein</fullName>
    </submittedName>
</protein>
<evidence type="ECO:0000313" key="2">
    <source>
        <dbReference type="Proteomes" id="UP000070533"/>
    </source>
</evidence>
<dbReference type="STRING" id="28128.HMPREF3226_00502"/>
<dbReference type="PATRIC" id="fig|28128.5.peg.502"/>